<comment type="catalytic activity">
    <reaction evidence="8">
        <text>a 2,3-saturated acyl-CoA + NAD(+) = a (2E)-enoyl-CoA + NADH + H(+)</text>
        <dbReference type="Rhea" id="RHEA:18177"/>
        <dbReference type="ChEBI" id="CHEBI:15378"/>
        <dbReference type="ChEBI" id="CHEBI:57540"/>
        <dbReference type="ChEBI" id="CHEBI:57945"/>
        <dbReference type="ChEBI" id="CHEBI:58856"/>
        <dbReference type="ChEBI" id="CHEBI:65111"/>
        <dbReference type="EC" id="1.3.1.44"/>
    </reaction>
</comment>
<organism evidence="15 16">
    <name type="scientific">Ketobacter alkanivorans</name>
    <dbReference type="NCBI Taxonomy" id="1917421"/>
    <lineage>
        <taxon>Bacteria</taxon>
        <taxon>Pseudomonadati</taxon>
        <taxon>Pseudomonadota</taxon>
        <taxon>Gammaproteobacteria</taxon>
        <taxon>Pseudomonadales</taxon>
        <taxon>Ketobacteraceae</taxon>
        <taxon>Ketobacter</taxon>
    </lineage>
</organism>
<comment type="subunit">
    <text evidence="1 11">Monomer.</text>
</comment>
<dbReference type="NCBIfam" id="NF010177">
    <property type="entry name" value="PRK13656.1"/>
    <property type="match status" value="1"/>
</dbReference>
<feature type="binding site" evidence="11">
    <location>
        <begin position="48"/>
        <end position="53"/>
    </location>
    <ligand>
        <name>NAD(+)</name>
        <dbReference type="ChEBI" id="CHEBI:57540"/>
    </ligand>
</feature>
<name>A0A2K9LJ35_9GAMM</name>
<dbReference type="GO" id="GO:0051287">
    <property type="term" value="F:NAD binding"/>
    <property type="evidence" value="ECO:0007669"/>
    <property type="project" value="UniProtKB-UniRule"/>
</dbReference>
<dbReference type="PANTHER" id="PTHR37480">
    <property type="entry name" value="ENOYL-[ACYL-CARRIER-PROTEIN] REDUCTASE [NADH]"/>
    <property type="match status" value="1"/>
</dbReference>
<evidence type="ECO:0000259" key="13">
    <source>
        <dbReference type="Pfam" id="PF12241"/>
    </source>
</evidence>
<dbReference type="KEGG" id="kak:Kalk_07110"/>
<evidence type="ECO:0000313" key="15">
    <source>
        <dbReference type="EMBL" id="AUM12191.1"/>
    </source>
</evidence>
<evidence type="ECO:0000256" key="11">
    <source>
        <dbReference type="HAMAP-Rule" id="MF_01838"/>
    </source>
</evidence>
<evidence type="ECO:0000256" key="4">
    <source>
        <dbReference type="ARBA" id="ARBA00023002"/>
    </source>
</evidence>
<dbReference type="InterPro" id="IPR010758">
    <property type="entry name" value="Trans-2-enoyl-CoA_reductase"/>
</dbReference>
<feature type="binding site" evidence="11">
    <location>
        <begin position="74"/>
        <end position="75"/>
    </location>
    <ligand>
        <name>NAD(+)</name>
        <dbReference type="ChEBI" id="CHEBI:57540"/>
    </ligand>
</feature>
<proteinExistence type="inferred from homology"/>
<evidence type="ECO:0000256" key="2">
    <source>
        <dbReference type="ARBA" id="ARBA00022516"/>
    </source>
</evidence>
<feature type="active site" description="Proton donor" evidence="11">
    <location>
        <position position="235"/>
    </location>
</feature>
<dbReference type="InterPro" id="IPR050048">
    <property type="entry name" value="FabV-like_NADH_b"/>
</dbReference>
<dbReference type="EC" id="1.3.1.9" evidence="11"/>
<gene>
    <name evidence="11" type="primary">fabV</name>
    <name evidence="15" type="ORF">Kalk_07110</name>
</gene>
<keyword evidence="5 11" id="KW-0520">NAD</keyword>
<dbReference type="AlphaFoldDB" id="A0A2K9LJ35"/>
<dbReference type="Pfam" id="PF12242">
    <property type="entry name" value="Eno-Rase_NADH_b"/>
    <property type="match status" value="1"/>
</dbReference>
<feature type="domain" description="Trans-2-enoyl-CoA reductase catalytic" evidence="13">
    <location>
        <begin position="82"/>
        <end position="313"/>
    </location>
</feature>
<evidence type="ECO:0000256" key="1">
    <source>
        <dbReference type="ARBA" id="ARBA00011245"/>
    </source>
</evidence>
<feature type="binding site" evidence="11">
    <location>
        <position position="244"/>
    </location>
    <ligand>
        <name>NAD(+)</name>
        <dbReference type="ChEBI" id="CHEBI:57540"/>
    </ligand>
</feature>
<comment type="function">
    <text evidence="11">Involved in the final reduction of the elongation cycle of fatty acid synthesis (FAS II). Catalyzes the reduction of a carbon-carbon double bond in an enoyl moiety that is covalently linked to an acyl carrier protein (ACP).</text>
</comment>
<evidence type="ECO:0000256" key="9">
    <source>
        <dbReference type="ARBA" id="ARBA00048572"/>
    </source>
</evidence>
<evidence type="ECO:0000256" key="6">
    <source>
        <dbReference type="ARBA" id="ARBA00023098"/>
    </source>
</evidence>
<dbReference type="GO" id="GO:0004318">
    <property type="term" value="F:enoyl-[acyl-carrier-protein] reductase (NADH) activity"/>
    <property type="evidence" value="ECO:0007669"/>
    <property type="project" value="UniProtKB-UniRule"/>
</dbReference>
<evidence type="ECO:0000256" key="5">
    <source>
        <dbReference type="ARBA" id="ARBA00023027"/>
    </source>
</evidence>
<feature type="binding site" evidence="11">
    <location>
        <position position="225"/>
    </location>
    <ligand>
        <name>substrate</name>
    </ligand>
</feature>
<feature type="domain" description="Enoyl reductase FAD binding" evidence="12">
    <location>
        <begin position="320"/>
        <end position="382"/>
    </location>
</feature>
<dbReference type="Gene3D" id="3.40.50.720">
    <property type="entry name" value="NAD(P)-binding Rossmann-like Domain"/>
    <property type="match status" value="1"/>
</dbReference>
<dbReference type="InterPro" id="IPR024906">
    <property type="entry name" value="Eno_Rdtase_FAD-bd_dom"/>
</dbReference>
<dbReference type="GO" id="GO:0006633">
    <property type="term" value="P:fatty acid biosynthetic process"/>
    <property type="evidence" value="ECO:0007669"/>
    <property type="project" value="UniProtKB-UniRule"/>
</dbReference>
<keyword evidence="6 11" id="KW-0443">Lipid metabolism</keyword>
<keyword evidence="3 11" id="KW-0276">Fatty acid metabolism</keyword>
<reference evidence="16" key="1">
    <citation type="submission" date="2017-08" db="EMBL/GenBank/DDBJ databases">
        <title>Direct submision.</title>
        <authorList>
            <person name="Kim S.-J."/>
            <person name="Rhee S.-K."/>
        </authorList>
    </citation>
    <scope>NUCLEOTIDE SEQUENCE [LARGE SCALE GENOMIC DNA]</scope>
    <source>
        <strain evidence="16">GI5</strain>
    </source>
</reference>
<evidence type="ECO:0000259" key="12">
    <source>
        <dbReference type="Pfam" id="PF07055"/>
    </source>
</evidence>
<protein>
    <recommendedName>
        <fullName evidence="11">Enoyl-[acyl-carrier-protein] reductase [NADH]</fullName>
        <shortName evidence="11">ENR</shortName>
        <ecNumber evidence="11">1.3.1.9</ecNumber>
    </recommendedName>
</protein>
<dbReference type="Proteomes" id="UP000235116">
    <property type="component" value="Chromosome"/>
</dbReference>
<dbReference type="RefSeq" id="WP_101893527.1">
    <property type="nucleotide sequence ID" value="NZ_CP022684.1"/>
</dbReference>
<dbReference type="InterPro" id="IPR024910">
    <property type="entry name" value="Enoyl-CoA_Rdtase_cat_dom"/>
</dbReference>
<feature type="site" description="Plays an important role in discriminating NADH against NADPH" evidence="11">
    <location>
        <position position="75"/>
    </location>
</feature>
<evidence type="ECO:0000256" key="7">
    <source>
        <dbReference type="ARBA" id="ARBA00023160"/>
    </source>
</evidence>
<dbReference type="HAMAP" id="MF_01838">
    <property type="entry name" value="FabV_reductase"/>
    <property type="match status" value="1"/>
</dbReference>
<comment type="pathway">
    <text evidence="11">Lipid metabolism; fatty acid biosynthesis.</text>
</comment>
<feature type="binding site" evidence="11">
    <location>
        <begin position="111"/>
        <end position="112"/>
    </location>
    <ligand>
        <name>NAD(+)</name>
        <dbReference type="ChEBI" id="CHEBI:57540"/>
    </ligand>
</feature>
<dbReference type="FunFam" id="3.40.50.720:FF:000221">
    <property type="entry name" value="Enoyl-[acyl-carrier-protein] reductase [NADH]"/>
    <property type="match status" value="1"/>
</dbReference>
<sequence length="393" mass="42961">MVISPRVKGFICTTAHPAGCAANVQKQIDFVKQQGEISNAPKRVLVIGASTGYGLASRITAAFGGGASTIGIFFEKPAQGKRTASAGWYNSAAFQQAAEAAGLYSKNINGDAFSHEIKAKAIDLIKADLGQVDLVVYSLASPRRQHPDTGILHSSTLKPIGKAVTQTGLDTDREVIKQFTLEPATQEDIDNTVTVMGGEDWEMWLSALNKAGVLAPDCKTTSYTYVGEEVTRDIYWDGTIGAAKKDLDRAADTLRQDGFDARVSVLKAVVTQSSSAIPVMPLYLALLFRVMKEQGTHEGCIEQIYRLFSECLYNDSPRRDDAGRNRVDEKEVNSEVQQQVEALWPQVTTENLNEISDFRGFRTEFMQLFGFNVDGVDYEADVDAEVPVNNLVE</sequence>
<dbReference type="OrthoDB" id="9802260at2"/>
<keyword evidence="16" id="KW-1185">Reference proteome</keyword>
<keyword evidence="4 11" id="KW-0560">Oxidoreductase</keyword>
<dbReference type="UniPathway" id="UPA00094"/>
<feature type="binding site" evidence="11">
    <location>
        <begin position="139"/>
        <end position="140"/>
    </location>
    <ligand>
        <name>NAD(+)</name>
        <dbReference type="ChEBI" id="CHEBI:57540"/>
    </ligand>
</feature>
<comment type="similarity">
    <text evidence="10 11">Belongs to the TER reductase family.</text>
</comment>
<evidence type="ECO:0000256" key="10">
    <source>
        <dbReference type="ARBA" id="ARBA00060887"/>
    </source>
</evidence>
<accession>A0A2K9LJ35</accession>
<feature type="binding site" evidence="11">
    <location>
        <begin position="269"/>
        <end position="271"/>
    </location>
    <ligand>
        <name>NAD(+)</name>
        <dbReference type="ChEBI" id="CHEBI:57540"/>
    </ligand>
</feature>
<dbReference type="PANTHER" id="PTHR37480:SF1">
    <property type="entry name" value="ENOYL-[ACYL-CARRIER-PROTEIN] REDUCTASE [NADH]"/>
    <property type="match status" value="1"/>
</dbReference>
<dbReference type="GO" id="GO:0050343">
    <property type="term" value="F:trans-2-enoyl-CoA reductase (NADH) activity"/>
    <property type="evidence" value="ECO:0007669"/>
    <property type="project" value="UniProtKB-EC"/>
</dbReference>
<evidence type="ECO:0000256" key="3">
    <source>
        <dbReference type="ARBA" id="ARBA00022832"/>
    </source>
</evidence>
<evidence type="ECO:0000259" key="14">
    <source>
        <dbReference type="Pfam" id="PF12242"/>
    </source>
</evidence>
<dbReference type="NCBIfam" id="NF043048">
    <property type="entry name" value="EnoyACPredFabV"/>
    <property type="match status" value="1"/>
</dbReference>
<keyword evidence="2 11" id="KW-0444">Lipid biosynthesis</keyword>
<evidence type="ECO:0000313" key="16">
    <source>
        <dbReference type="Proteomes" id="UP000235116"/>
    </source>
</evidence>
<dbReference type="Pfam" id="PF07055">
    <property type="entry name" value="Eno-Rase_FAD_bd"/>
    <property type="match status" value="1"/>
</dbReference>
<feature type="domain" description="Trans-2-enoyl-CoA reductase-like NAD(P)H binding" evidence="14">
    <location>
        <begin position="2"/>
        <end position="79"/>
    </location>
</feature>
<comment type="catalytic activity">
    <reaction evidence="9 11">
        <text>a 2,3-saturated acyl-[ACP] + NAD(+) = a (2E)-enoyl-[ACP] + NADH + H(+)</text>
        <dbReference type="Rhea" id="RHEA:10240"/>
        <dbReference type="Rhea" id="RHEA-COMP:9925"/>
        <dbReference type="Rhea" id="RHEA-COMP:9926"/>
        <dbReference type="ChEBI" id="CHEBI:15378"/>
        <dbReference type="ChEBI" id="CHEBI:57540"/>
        <dbReference type="ChEBI" id="CHEBI:57945"/>
        <dbReference type="ChEBI" id="CHEBI:78784"/>
        <dbReference type="ChEBI" id="CHEBI:78785"/>
        <dbReference type="EC" id="1.3.1.9"/>
    </reaction>
</comment>
<dbReference type="EMBL" id="CP022684">
    <property type="protein sequence ID" value="AUM12191.1"/>
    <property type="molecule type" value="Genomic_DNA"/>
</dbReference>
<evidence type="ECO:0000256" key="8">
    <source>
        <dbReference type="ARBA" id="ARBA00048302"/>
    </source>
</evidence>
<keyword evidence="7 11" id="KW-0275">Fatty acid biosynthesis</keyword>
<dbReference type="Pfam" id="PF12241">
    <property type="entry name" value="Enoyl_reductase"/>
    <property type="match status" value="1"/>
</dbReference>